<comment type="similarity">
    <text evidence="2">Belongs to the phage GPA family.</text>
</comment>
<keyword evidence="5" id="KW-0255">Endonuclease</keyword>
<feature type="compositionally biased region" description="Polar residues" evidence="7">
    <location>
        <begin position="1"/>
        <end position="11"/>
    </location>
</feature>
<evidence type="ECO:0000256" key="3">
    <source>
        <dbReference type="ARBA" id="ARBA00022705"/>
    </source>
</evidence>
<dbReference type="Pfam" id="PF05840">
    <property type="entry name" value="Phage_GPA"/>
    <property type="match status" value="1"/>
</dbReference>
<dbReference type="KEGG" id="yen:YE0861"/>
<dbReference type="InterPro" id="IPR008766">
    <property type="entry name" value="Replication_gene_A-like"/>
</dbReference>
<dbReference type="RefSeq" id="WP_011815658.1">
    <property type="nucleotide sequence ID" value="NC_008800.1"/>
</dbReference>
<dbReference type="AlphaFoldDB" id="A1JK50"/>
<proteinExistence type="inferred from homology"/>
<evidence type="ECO:0000256" key="5">
    <source>
        <dbReference type="ARBA" id="ARBA00022759"/>
    </source>
</evidence>
<dbReference type="OrthoDB" id="5568266at2"/>
<dbReference type="GO" id="GO:0006260">
    <property type="term" value="P:DNA replication"/>
    <property type="evidence" value="ECO:0007669"/>
    <property type="project" value="UniProtKB-KW"/>
</dbReference>
<reference evidence="9 10" key="1">
    <citation type="journal article" date="2006" name="PLoS Genet.">
        <title>The complete genome sequence and comparative genome analysis of the high pathogenicity Yersinia enterocolitica strain 8081.</title>
        <authorList>
            <person name="Thomson N.R."/>
            <person name="Howard S."/>
            <person name="Wren B.W."/>
            <person name="Holden M.T.G."/>
            <person name="Crossman L."/>
            <person name="Challis G.L."/>
            <person name="Churcher C."/>
            <person name="Mungall K."/>
            <person name="Brooks K."/>
            <person name="Chillingworth T."/>
            <person name="Feltwell T."/>
            <person name="Abdellah Z."/>
            <person name="Hauser H."/>
            <person name="Jagels K."/>
            <person name="Maddison M."/>
            <person name="Moule S."/>
            <person name="Sanders M."/>
            <person name="Whitehead S."/>
            <person name="Quail M.A."/>
            <person name="Dougan G."/>
            <person name="Parkhill J."/>
            <person name="Prentice M.B."/>
        </authorList>
    </citation>
    <scope>NUCLEOTIDE SEQUENCE [LARGE SCALE GENOMIC DNA]</scope>
    <source>
        <strain evidence="10">NCTC 13174 / 8081</strain>
    </source>
</reference>
<evidence type="ECO:0000256" key="1">
    <source>
        <dbReference type="ARBA" id="ARBA00003293"/>
    </source>
</evidence>
<feature type="region of interest" description="Disordered" evidence="7">
    <location>
        <begin position="737"/>
        <end position="762"/>
    </location>
</feature>
<keyword evidence="6" id="KW-0378">Hydrolase</keyword>
<comment type="function">
    <text evidence="1">Possible endonuclease which induces a single-strand cut and initiates DNA replication.</text>
</comment>
<gene>
    <name evidence="9" type="primary">gpA</name>
    <name evidence="9" type="ordered locus">YE0861</name>
</gene>
<sequence>MTSQHGRTQPTPSQPYPGNDKTFAGVYSWNKPNASINPLLDIERFPKASPLARVIDAYRQDLQAATDALLTEGERKARGKRQRWIEYFEEAEDRKELFLARLVESKKAERSYPALEIQANLTSQPKFIRQPLQRRIDYLRREQCDERANAFLNGTIEKALSRLDAMRGKQQTAAMRHIASREGLDGLLHLAELNKREVTTLATMTAAHMDMLLDSQMANLPAENATPRQILRIYHAVANEAKKLSITPPNWDALNDKLRRRGEIPYDLIPGALARLRCATWWKGRLWRLRCQWREEQLRAAMLVHKKNSPYISQEALIYQREQWRRSTEFIRAHELVNDSGFVMDMEEVVNASASNPHLRYIEMMTTCKGLENLAEMRGDKAMFYTITCPSKYHATLKDGVPNPKWSTKTIKESSDYLVNLFAGIRKKLNRLGLRWYGVRIAEPHHDGTVHWHLMCIMEKKDRAAITQVMRDFAIREDRQELGRDIKPRFDVKPVLKSKGTITSYLTKYLGKNVRGSNLKGKLDKATGKPIVSKETGQPLGEDTERAVAWASLHGVQQFRFFGIPSRQVYRELRMLAGQLRRKAEAKAIKLEAALPEESKDETGLNRVWLWKKVLANKAMDDVLAAADAGCMATYILKQGGVLEPRQNHLIRTAYIESETPNDYGEHGTKIFGIWSPSLGERSRVCIHSDNWKMIRKTDSDDSQTKATPVAVGVDVGFDFDIGAAVSPLGLVAITVPTPDDEAPRQRKKRTTPPPDFNNFDSFTYTQRRELRNRLREEAKKPPKKIEAQPISASMVEMCQKIDQAVQRSGWILEKWQISVLARGGNLVFPNKMTARLDQECWQQGEVKLIMSFDIQPDKGK</sequence>
<evidence type="ECO:0000256" key="2">
    <source>
        <dbReference type="ARBA" id="ARBA00009260"/>
    </source>
</evidence>
<evidence type="ECO:0000313" key="10">
    <source>
        <dbReference type="Proteomes" id="UP000000642"/>
    </source>
</evidence>
<dbReference type="Proteomes" id="UP000000642">
    <property type="component" value="Chromosome"/>
</dbReference>
<feature type="domain" description="Replication gene A protein-like" evidence="8">
    <location>
        <begin position="197"/>
        <end position="514"/>
    </location>
</feature>
<dbReference type="GO" id="GO:0016787">
    <property type="term" value="F:hydrolase activity"/>
    <property type="evidence" value="ECO:0007669"/>
    <property type="project" value="UniProtKB-KW"/>
</dbReference>
<evidence type="ECO:0000256" key="4">
    <source>
        <dbReference type="ARBA" id="ARBA00022722"/>
    </source>
</evidence>
<evidence type="ECO:0000259" key="8">
    <source>
        <dbReference type="Pfam" id="PF05840"/>
    </source>
</evidence>
<evidence type="ECO:0000313" key="9">
    <source>
        <dbReference type="EMBL" id="CAL10963.1"/>
    </source>
</evidence>
<keyword evidence="3" id="KW-0235">DNA replication</keyword>
<feature type="region of interest" description="Disordered" evidence="7">
    <location>
        <begin position="1"/>
        <end position="23"/>
    </location>
</feature>
<name>A1JK50_YERE8</name>
<organism evidence="9 10">
    <name type="scientific">Yersinia enterocolitica serotype O:8 / biotype 1B (strain NCTC 13174 / 8081)</name>
    <dbReference type="NCBI Taxonomy" id="393305"/>
    <lineage>
        <taxon>Bacteria</taxon>
        <taxon>Pseudomonadati</taxon>
        <taxon>Pseudomonadota</taxon>
        <taxon>Gammaproteobacteria</taxon>
        <taxon>Enterobacterales</taxon>
        <taxon>Yersiniaceae</taxon>
        <taxon>Yersinia</taxon>
    </lineage>
</organism>
<dbReference type="eggNOG" id="ENOG502Z7TX">
    <property type="taxonomic scope" value="Bacteria"/>
</dbReference>
<evidence type="ECO:0000256" key="7">
    <source>
        <dbReference type="SAM" id="MobiDB-lite"/>
    </source>
</evidence>
<dbReference type="GO" id="GO:0004519">
    <property type="term" value="F:endonuclease activity"/>
    <property type="evidence" value="ECO:0007669"/>
    <property type="project" value="UniProtKB-KW"/>
</dbReference>
<dbReference type="EMBL" id="AM286415">
    <property type="protein sequence ID" value="CAL10963.1"/>
    <property type="molecule type" value="Genomic_DNA"/>
</dbReference>
<protein>
    <submittedName>
        <fullName evidence="9">Phage replication protein (Endonuclease)</fullName>
    </submittedName>
</protein>
<dbReference type="PATRIC" id="fig|393305.7.peg.958"/>
<accession>A1JK50</accession>
<keyword evidence="4" id="KW-0540">Nuclease</keyword>
<evidence type="ECO:0000256" key="6">
    <source>
        <dbReference type="ARBA" id="ARBA00022801"/>
    </source>
</evidence>
<dbReference type="HOGENOM" id="CLU_013772_2_0_6"/>